<accession>I4M4Q9</accession>
<protein>
    <submittedName>
        <fullName evidence="1">Uncharacterized protein</fullName>
    </submittedName>
</protein>
<evidence type="ECO:0000313" key="1">
    <source>
        <dbReference type="EMBL" id="EIK84199.1"/>
    </source>
</evidence>
<dbReference type="AlphaFoldDB" id="I4M4Q9"/>
<comment type="caution">
    <text evidence="1">The sequence shown here is derived from an EMBL/GenBank/DDBJ whole genome shotgun (WGS) entry which is preliminary data.</text>
</comment>
<dbReference type="PATRIC" id="fig|698957.3.peg.130"/>
<proteinExistence type="predicted"/>
<dbReference type="EMBL" id="ADES01000001">
    <property type="protein sequence ID" value="EIK84199.1"/>
    <property type="molecule type" value="Genomic_DNA"/>
</dbReference>
<dbReference type="RefSeq" id="WP_004126621.1">
    <property type="nucleotide sequence ID" value="NZ_ADES01000001.1"/>
</dbReference>
<gene>
    <name evidence="1" type="ORF">CGSMWGv1500E_00660</name>
</gene>
<sequence length="203" mass="22752">MSEDVYSAWVNRLSAFADDPNTSLVGLPEITVDTFPSSTFERLMKHINRAENKVMERWDTELSRGIQNASDAHELSNAILHSRKLLARRIALDNHPSLPEVLRSNLMKNATADINNLQKDLEKNVSKSTDSWGVNSSDQLLEIVRTSPLTAVLNENYQNNDAIMQVINQAENYSQQPDSSEEDNNANNGGLKGFFGWLFGSSR</sequence>
<evidence type="ECO:0000313" key="2">
    <source>
        <dbReference type="Proteomes" id="UP000032875"/>
    </source>
</evidence>
<organism evidence="1 2">
    <name type="scientific">Gardnerella vaginalis 1500E</name>
    <dbReference type="NCBI Taxonomy" id="698957"/>
    <lineage>
        <taxon>Bacteria</taxon>
        <taxon>Bacillati</taxon>
        <taxon>Actinomycetota</taxon>
        <taxon>Actinomycetes</taxon>
        <taxon>Bifidobacteriales</taxon>
        <taxon>Bifidobacteriaceae</taxon>
        <taxon>Gardnerella</taxon>
    </lineage>
</organism>
<name>I4M4Q9_GARVA</name>
<reference evidence="1 2" key="1">
    <citation type="journal article" date="2012" name="J. Bacteriol.">
        <title>Comparative Genomic Analyses of 17 Clinical Isolates of Gardnerella vaginalis Provide Evidence of Multiple Genetically Isolated Clades Consistent with Subspeciation into Genovars.</title>
        <authorList>
            <person name="Ahmed A."/>
            <person name="Earl J."/>
            <person name="Retchless A."/>
            <person name="Hillier S."/>
            <person name="Rabe L."/>
            <person name="Cherpes T."/>
            <person name="Powell E."/>
            <person name="Janto B."/>
            <person name="Eutsey R."/>
            <person name="Hiller N.L."/>
            <person name="Boissy R."/>
            <person name="Dahlgreen M."/>
            <person name="Hall B."/>
            <person name="Costerton J."/>
            <person name="Post J.C."/>
            <person name="Hu F."/>
            <person name="Ehrlich G."/>
        </authorList>
    </citation>
    <scope>NUCLEOTIDE SEQUENCE [LARGE SCALE GENOMIC DNA]</scope>
    <source>
        <strain evidence="1 2">1500E</strain>
    </source>
</reference>
<dbReference type="Proteomes" id="UP000032875">
    <property type="component" value="Unassembled WGS sequence"/>
</dbReference>